<dbReference type="EMBL" id="GBXM01087532">
    <property type="protein sequence ID" value="JAH21045.1"/>
    <property type="molecule type" value="Transcribed_RNA"/>
</dbReference>
<protein>
    <submittedName>
        <fullName evidence="1">Uncharacterized protein</fullName>
    </submittedName>
</protein>
<accession>A0A0E9QXS9</accession>
<reference evidence="1" key="2">
    <citation type="journal article" date="2015" name="Fish Shellfish Immunol.">
        <title>Early steps in the European eel (Anguilla anguilla)-Vibrio vulnificus interaction in the gills: Role of the RtxA13 toxin.</title>
        <authorList>
            <person name="Callol A."/>
            <person name="Pajuelo D."/>
            <person name="Ebbesson L."/>
            <person name="Teles M."/>
            <person name="MacKenzie S."/>
            <person name="Amaro C."/>
        </authorList>
    </citation>
    <scope>NUCLEOTIDE SEQUENCE</scope>
</reference>
<dbReference type="AlphaFoldDB" id="A0A0E9QXS9"/>
<reference evidence="1" key="1">
    <citation type="submission" date="2014-11" db="EMBL/GenBank/DDBJ databases">
        <authorList>
            <person name="Amaro Gonzalez C."/>
        </authorList>
    </citation>
    <scope>NUCLEOTIDE SEQUENCE</scope>
</reference>
<organism evidence="1">
    <name type="scientific">Anguilla anguilla</name>
    <name type="common">European freshwater eel</name>
    <name type="synonym">Muraena anguilla</name>
    <dbReference type="NCBI Taxonomy" id="7936"/>
    <lineage>
        <taxon>Eukaryota</taxon>
        <taxon>Metazoa</taxon>
        <taxon>Chordata</taxon>
        <taxon>Craniata</taxon>
        <taxon>Vertebrata</taxon>
        <taxon>Euteleostomi</taxon>
        <taxon>Actinopterygii</taxon>
        <taxon>Neopterygii</taxon>
        <taxon>Teleostei</taxon>
        <taxon>Anguilliformes</taxon>
        <taxon>Anguillidae</taxon>
        <taxon>Anguilla</taxon>
    </lineage>
</organism>
<proteinExistence type="predicted"/>
<name>A0A0E9QXS9_ANGAN</name>
<sequence>MSKNLIISTQNDSGIIVRFVRSQNTYFTIAIYLLNQLSRTVSCFLYKKK</sequence>
<evidence type="ECO:0000313" key="1">
    <source>
        <dbReference type="EMBL" id="JAH21045.1"/>
    </source>
</evidence>